<comment type="caution">
    <text evidence="3">The sequence shown here is derived from an EMBL/GenBank/DDBJ whole genome shotgun (WGS) entry which is preliminary data.</text>
</comment>
<dbReference type="EC" id="1.-.-.-" evidence="3"/>
<dbReference type="GO" id="GO:0016491">
    <property type="term" value="F:oxidoreductase activity"/>
    <property type="evidence" value="ECO:0007669"/>
    <property type="project" value="UniProtKB-KW"/>
</dbReference>
<dbReference type="SUPFAM" id="SSF51679">
    <property type="entry name" value="Bacterial luciferase-like"/>
    <property type="match status" value="1"/>
</dbReference>
<dbReference type="Pfam" id="PF00296">
    <property type="entry name" value="Bac_luciferase"/>
    <property type="match status" value="1"/>
</dbReference>
<dbReference type="PANTHER" id="PTHR30137:SF6">
    <property type="entry name" value="LUCIFERASE-LIKE MONOOXYGENASE"/>
    <property type="match status" value="1"/>
</dbReference>
<comment type="similarity">
    <text evidence="1">To bacterial alkanal monooxygenase alpha and beta chains.</text>
</comment>
<dbReference type="InterPro" id="IPR011251">
    <property type="entry name" value="Luciferase-like_dom"/>
</dbReference>
<organism evidence="3 4">
    <name type="scientific">Paenibacillus gallinarum</name>
    <dbReference type="NCBI Taxonomy" id="2762232"/>
    <lineage>
        <taxon>Bacteria</taxon>
        <taxon>Bacillati</taxon>
        <taxon>Bacillota</taxon>
        <taxon>Bacilli</taxon>
        <taxon>Bacillales</taxon>
        <taxon>Paenibacillaceae</taxon>
        <taxon>Paenibacillus</taxon>
    </lineage>
</organism>
<sequence length="316" mass="34766">MNHLGSTSLKLGILDLVPKLMGVSAEEALRQSVHLAIKGEEWGYTRYWTSEHHNLPDTESASPEVLLSHIGAKTNRIKLGSGAVLLPYHHPIRVAENYHMLASLYPGRIELGIGRAPGGSAHLSMALAGNYLEKVAKYPELIKQLQDLLHGRYSFDGEPIVAKPVPEIAPSLWLLGTNVKSAEYAAQFGTGYVFGQFMSEQDATEMLQKYREQFIPSENLAKPKASIAVNVICAPSADEAHSWKEEAIILHRKATGGITEEPSYPVIIGNPKQVKEELHALAQETGCDEILIFTRVASYEQRLLSYGLLGEEMNKG</sequence>
<evidence type="ECO:0000313" key="4">
    <source>
        <dbReference type="Proteomes" id="UP000608071"/>
    </source>
</evidence>
<dbReference type="EMBL" id="JACSQL010000001">
    <property type="protein sequence ID" value="MBD7966471.1"/>
    <property type="molecule type" value="Genomic_DNA"/>
</dbReference>
<dbReference type="InterPro" id="IPR019949">
    <property type="entry name" value="CmoO-like"/>
</dbReference>
<feature type="domain" description="Luciferase-like" evidence="2">
    <location>
        <begin position="11"/>
        <end position="248"/>
    </location>
</feature>
<dbReference type="RefSeq" id="WP_191797073.1">
    <property type="nucleotide sequence ID" value="NZ_JACSQL010000001.1"/>
</dbReference>
<proteinExistence type="predicted"/>
<dbReference type="NCBIfam" id="TIGR03558">
    <property type="entry name" value="oxido_grp_1"/>
    <property type="match status" value="1"/>
</dbReference>
<name>A0ABR8SSK6_9BACL</name>
<keyword evidence="4" id="KW-1185">Reference proteome</keyword>
<protein>
    <submittedName>
        <fullName evidence="3">MsnO8 family LLM class oxidoreductase</fullName>
        <ecNumber evidence="3">1.-.-.-</ecNumber>
    </submittedName>
</protein>
<dbReference type="InterPro" id="IPR050766">
    <property type="entry name" value="Bact_Lucif_Oxidored"/>
</dbReference>
<evidence type="ECO:0000259" key="2">
    <source>
        <dbReference type="Pfam" id="PF00296"/>
    </source>
</evidence>
<dbReference type="Gene3D" id="3.20.20.30">
    <property type="entry name" value="Luciferase-like domain"/>
    <property type="match status" value="1"/>
</dbReference>
<gene>
    <name evidence="3" type="ORF">H9647_00155</name>
</gene>
<reference evidence="3 4" key="1">
    <citation type="submission" date="2020-08" db="EMBL/GenBank/DDBJ databases">
        <title>A Genomic Blueprint of the Chicken Gut Microbiome.</title>
        <authorList>
            <person name="Gilroy R."/>
            <person name="Ravi A."/>
            <person name="Getino M."/>
            <person name="Pursley I."/>
            <person name="Horton D.L."/>
            <person name="Alikhan N.-F."/>
            <person name="Baker D."/>
            <person name="Gharbi K."/>
            <person name="Hall N."/>
            <person name="Watson M."/>
            <person name="Adriaenssens E.M."/>
            <person name="Foster-Nyarko E."/>
            <person name="Jarju S."/>
            <person name="Secka A."/>
            <person name="Antonio M."/>
            <person name="Oren A."/>
            <person name="Chaudhuri R."/>
            <person name="La Ragione R.M."/>
            <person name="Hildebrand F."/>
            <person name="Pallen M.J."/>
        </authorList>
    </citation>
    <scope>NUCLEOTIDE SEQUENCE [LARGE SCALE GENOMIC DNA]</scope>
    <source>
        <strain evidence="3 4">Sa2BVA9</strain>
    </source>
</reference>
<evidence type="ECO:0000313" key="3">
    <source>
        <dbReference type="EMBL" id="MBD7966471.1"/>
    </source>
</evidence>
<evidence type="ECO:0000256" key="1">
    <source>
        <dbReference type="ARBA" id="ARBA00007789"/>
    </source>
</evidence>
<accession>A0ABR8SSK6</accession>
<dbReference type="Proteomes" id="UP000608071">
    <property type="component" value="Unassembled WGS sequence"/>
</dbReference>
<dbReference type="InterPro" id="IPR036661">
    <property type="entry name" value="Luciferase-like_sf"/>
</dbReference>
<dbReference type="PANTHER" id="PTHR30137">
    <property type="entry name" value="LUCIFERASE-LIKE MONOOXYGENASE"/>
    <property type="match status" value="1"/>
</dbReference>
<keyword evidence="3" id="KW-0560">Oxidoreductase</keyword>
<dbReference type="CDD" id="cd00347">
    <property type="entry name" value="Flavin_utilizing_monoxygenases"/>
    <property type="match status" value="1"/>
</dbReference>